<reference evidence="1 2" key="1">
    <citation type="journal article" date="2019" name="Sci. Rep.">
        <title>Orb-weaving spider Araneus ventricosus genome elucidates the spidroin gene catalogue.</title>
        <authorList>
            <person name="Kono N."/>
            <person name="Nakamura H."/>
            <person name="Ohtoshi R."/>
            <person name="Moran D.A.P."/>
            <person name="Shinohara A."/>
            <person name="Yoshida Y."/>
            <person name="Fujiwara M."/>
            <person name="Mori M."/>
            <person name="Tomita M."/>
            <person name="Arakawa K."/>
        </authorList>
    </citation>
    <scope>NUCLEOTIDE SEQUENCE [LARGE SCALE GENOMIC DNA]</scope>
</reference>
<keyword evidence="2" id="KW-1185">Reference proteome</keyword>
<evidence type="ECO:0000313" key="1">
    <source>
        <dbReference type="EMBL" id="GBM19097.1"/>
    </source>
</evidence>
<dbReference type="Proteomes" id="UP000499080">
    <property type="component" value="Unassembled WGS sequence"/>
</dbReference>
<dbReference type="PANTHER" id="PTHR46409">
    <property type="entry name" value="HTH PSQ-TYPE DOMAIN-CONTAINING PROTEIN"/>
    <property type="match status" value="1"/>
</dbReference>
<comment type="caution">
    <text evidence="1">The sequence shown here is derived from an EMBL/GenBank/DDBJ whole genome shotgun (WGS) entry which is preliminary data.</text>
</comment>
<name>A0A4Y2DS44_ARAVE</name>
<dbReference type="EMBL" id="BGPR01000416">
    <property type="protein sequence ID" value="GBM19097.1"/>
    <property type="molecule type" value="Genomic_DNA"/>
</dbReference>
<accession>A0A4Y2DS44</accession>
<dbReference type="AlphaFoldDB" id="A0A4Y2DS44"/>
<sequence>MLVDERQHIRKLALRHIIKASGSSSIVECCHFVIPKLNLKANRYINMIDWFKCDVTEPPITADLTLEELQSIAENGSIKDIQN</sequence>
<gene>
    <name evidence="1" type="ORF">AVEN_236917_1</name>
</gene>
<protein>
    <submittedName>
        <fullName evidence="1">Uncharacterized protein</fullName>
    </submittedName>
</protein>
<evidence type="ECO:0000313" key="2">
    <source>
        <dbReference type="Proteomes" id="UP000499080"/>
    </source>
</evidence>
<dbReference type="PANTHER" id="PTHR46409:SF1">
    <property type="entry name" value="HTH PSQ-TYPE DOMAIN-CONTAINING PROTEIN"/>
    <property type="match status" value="1"/>
</dbReference>
<proteinExistence type="predicted"/>
<organism evidence="1 2">
    <name type="scientific">Araneus ventricosus</name>
    <name type="common">Orbweaver spider</name>
    <name type="synonym">Epeira ventricosa</name>
    <dbReference type="NCBI Taxonomy" id="182803"/>
    <lineage>
        <taxon>Eukaryota</taxon>
        <taxon>Metazoa</taxon>
        <taxon>Ecdysozoa</taxon>
        <taxon>Arthropoda</taxon>
        <taxon>Chelicerata</taxon>
        <taxon>Arachnida</taxon>
        <taxon>Araneae</taxon>
        <taxon>Araneomorphae</taxon>
        <taxon>Entelegynae</taxon>
        <taxon>Araneoidea</taxon>
        <taxon>Araneidae</taxon>
        <taxon>Araneus</taxon>
    </lineage>
</organism>